<dbReference type="InterPro" id="IPR040523">
    <property type="entry name" value="AsnC_trans_reg2"/>
</dbReference>
<dbReference type="KEGG" id="pais:PFX98_17140"/>
<protein>
    <recommendedName>
        <fullName evidence="4">siroheme decarboxylase</fullName>
        <ecNumber evidence="4">4.1.1.111</ecNumber>
    </recommendedName>
</protein>
<dbReference type="AlphaFoldDB" id="A0AA95SK25"/>
<evidence type="ECO:0000256" key="2">
    <source>
        <dbReference type="ARBA" id="ARBA00023444"/>
    </source>
</evidence>
<comment type="similarity">
    <text evidence="3">Belongs to the Ahb/Nir family.</text>
</comment>
<feature type="domain" description="Siroheme decarboxylase AsnC-like ligand binding" evidence="6">
    <location>
        <begin position="246"/>
        <end position="332"/>
    </location>
</feature>
<dbReference type="Gene3D" id="3.30.70.3460">
    <property type="match status" value="2"/>
</dbReference>
<dbReference type="GO" id="GO:0016829">
    <property type="term" value="F:lyase activity"/>
    <property type="evidence" value="ECO:0007669"/>
    <property type="project" value="UniProtKB-KW"/>
</dbReference>
<evidence type="ECO:0000313" key="8">
    <source>
        <dbReference type="EMBL" id="WIT10628.1"/>
    </source>
</evidence>
<dbReference type="Pfam" id="PF17805">
    <property type="entry name" value="AsnC_trans_reg2"/>
    <property type="match status" value="2"/>
</dbReference>
<dbReference type="InterPro" id="IPR053953">
    <property type="entry name" value="NirdL-like_HTH"/>
</dbReference>
<dbReference type="InterPro" id="IPR050684">
    <property type="entry name" value="HTH-Siroheme_Decarb"/>
</dbReference>
<reference evidence="8" key="1">
    <citation type="submission" date="2023-01" db="EMBL/GenBank/DDBJ databases">
        <title>Whole genome sequence of Paucibacter sp. S2-9 isolated from pond sediment.</title>
        <authorList>
            <person name="Jung J.Y."/>
        </authorList>
    </citation>
    <scope>NUCLEOTIDE SEQUENCE</scope>
    <source>
        <strain evidence="8">S2-9</strain>
    </source>
</reference>
<feature type="domain" description="Siroheme decarboxylase AsnC-like ligand binding" evidence="6">
    <location>
        <begin position="71"/>
        <end position="144"/>
    </location>
</feature>
<sequence length="358" mass="39287">MSSLDDTALDSRLLNDWQQRFPLEPRPYEALAQSLGCSGEDEVLARLRRLQAGGSISRIGGIWNPGAGGAALLCAMAVPPQRLDAVAALVSAHPGVNHNYEREHAYNLWFVLTGHDGEALEQALQELERRSGLHVLRLPMQRAYRINLGFDLQRSDRGACAGRAEGACPVERAAEGVTRSRAVPVARADMGLAALVEDGLPLLQRPYAAWAEALGWREDEVLARLAQWLAQGSLRRFGVVVRHHELGFAANAMCVFDVADEAVDERAALLARQPGVTLCYRRARGPGWPYNLYCMLHGRERDEVLHWLASARANAGLENCSQAVLFSRRRFKQCGARYFRSAAAGQGSGILEANFSHA</sequence>
<dbReference type="Proteomes" id="UP001177769">
    <property type="component" value="Chromosome"/>
</dbReference>
<comment type="catalytic activity">
    <reaction evidence="5">
        <text>siroheme + 2 H(+) = 12,18-didecarboxysiroheme + 2 CO2</text>
        <dbReference type="Rhea" id="RHEA:19093"/>
        <dbReference type="ChEBI" id="CHEBI:15378"/>
        <dbReference type="ChEBI" id="CHEBI:16526"/>
        <dbReference type="ChEBI" id="CHEBI:60052"/>
        <dbReference type="ChEBI" id="CHEBI:140497"/>
        <dbReference type="EC" id="4.1.1.111"/>
    </reaction>
</comment>
<keyword evidence="9" id="KW-1185">Reference proteome</keyword>
<name>A0AA95SK25_9BURK</name>
<dbReference type="EC" id="4.1.1.111" evidence="4"/>
<gene>
    <name evidence="8" type="ORF">PFX98_17140</name>
</gene>
<proteinExistence type="inferred from homology"/>
<accession>A0AA95SK25</accession>
<feature type="domain" description="Siroheme decarboxylase NirL-like HTH" evidence="7">
    <location>
        <begin position="10"/>
        <end position="56"/>
    </location>
</feature>
<dbReference type="EMBL" id="CP116346">
    <property type="protein sequence ID" value="WIT10628.1"/>
    <property type="molecule type" value="Genomic_DNA"/>
</dbReference>
<evidence type="ECO:0000259" key="6">
    <source>
        <dbReference type="Pfam" id="PF17805"/>
    </source>
</evidence>
<evidence type="ECO:0000256" key="3">
    <source>
        <dbReference type="ARBA" id="ARBA00023457"/>
    </source>
</evidence>
<evidence type="ECO:0000256" key="5">
    <source>
        <dbReference type="ARBA" id="ARBA00048470"/>
    </source>
</evidence>
<evidence type="ECO:0000259" key="7">
    <source>
        <dbReference type="Pfam" id="PF22451"/>
    </source>
</evidence>
<keyword evidence="1" id="KW-0456">Lyase</keyword>
<organism evidence="8 9">
    <name type="scientific">Paucibacter sediminis</name>
    <dbReference type="NCBI Taxonomy" id="3019553"/>
    <lineage>
        <taxon>Bacteria</taxon>
        <taxon>Pseudomonadati</taxon>
        <taxon>Pseudomonadota</taxon>
        <taxon>Betaproteobacteria</taxon>
        <taxon>Burkholderiales</taxon>
        <taxon>Sphaerotilaceae</taxon>
        <taxon>Roseateles</taxon>
    </lineage>
</organism>
<evidence type="ECO:0000256" key="4">
    <source>
        <dbReference type="ARBA" id="ARBA00023471"/>
    </source>
</evidence>
<dbReference type="Pfam" id="PF22451">
    <property type="entry name" value="NirdL-like_HTH"/>
    <property type="match status" value="2"/>
</dbReference>
<feature type="domain" description="Siroheme decarboxylase NirL-like HTH" evidence="7">
    <location>
        <begin position="195"/>
        <end position="235"/>
    </location>
</feature>
<comment type="pathway">
    <text evidence="2">Porphyrin-containing compound metabolism.</text>
</comment>
<dbReference type="PANTHER" id="PTHR43413:SF1">
    <property type="entry name" value="SIROHEME DECARBOXYLASE NIRL SUBUNIT"/>
    <property type="match status" value="1"/>
</dbReference>
<dbReference type="RefSeq" id="WP_285231701.1">
    <property type="nucleotide sequence ID" value="NZ_CP116346.1"/>
</dbReference>
<evidence type="ECO:0000256" key="1">
    <source>
        <dbReference type="ARBA" id="ARBA00023239"/>
    </source>
</evidence>
<dbReference type="PANTHER" id="PTHR43413">
    <property type="entry name" value="TRANSCRIPTIONAL REGULATOR, ASNC FAMILY"/>
    <property type="match status" value="1"/>
</dbReference>
<evidence type="ECO:0000313" key="9">
    <source>
        <dbReference type="Proteomes" id="UP001177769"/>
    </source>
</evidence>